<protein>
    <submittedName>
        <fullName evidence="6">ABC transporter substrate-binding protein</fullName>
    </submittedName>
</protein>
<evidence type="ECO:0000259" key="5">
    <source>
        <dbReference type="Pfam" id="PF00496"/>
    </source>
</evidence>
<sequence>MSIKKGIGRTMLIGIVIAIVIIAAIAAVLLNMMSQKPTTYQSSTTTPTSITPTTVPSSNATLVAGFFEDVTSLSPVNWFTISDLDVLQLIFNTLVEVNSSGLPAPGIAERWTISGNGTIYTFYLYHNITWQDGVPLTANDVAFTFNYWERYHFPYYAVLADLIKNVTIINNYTVQVTLAHPDAGFLLDLADLGMIIPEHIWEHITNPYNETNLTGDGPFIFVSRTPGVDIVLKANPHYFMGEPHFKYLIIKIFSSVDSALAALESGSLNLLELPPGTDLTPLSSYQSIHIVNTPSTMIYYISMNTQVFPFNNTLVRQAIAYAINKTAILELAFLGQGYIANSVISPSLSYWYNPNVINYTYDPSLAVQLLKEAGFSNSTGKWVDTQGQQLTFTLLIPNQAPWIEMATIIKQELGQIGIPVNVESVDPTTWENTVIGTHNYQMTLGSWRLYFDPMLFLEPSFDSNETGPNGLNFAVFKNSTVDNLILKAIYSPSLSIEKYYVDQIQYFISQQVPWIMLSYGQDIWAVQGYTNWSAVPRYGLWYYTNFLSITPSG</sequence>
<dbReference type="GO" id="GO:1904680">
    <property type="term" value="F:peptide transmembrane transporter activity"/>
    <property type="evidence" value="ECO:0007669"/>
    <property type="project" value="TreeGrafter"/>
</dbReference>
<dbReference type="PANTHER" id="PTHR30290">
    <property type="entry name" value="PERIPLASMIC BINDING COMPONENT OF ABC TRANSPORTER"/>
    <property type="match status" value="1"/>
</dbReference>
<gene>
    <name evidence="6" type="ORF">V6M85_07470</name>
</gene>
<keyword evidence="3" id="KW-0732">Signal</keyword>
<reference evidence="6 7" key="1">
    <citation type="submission" date="2024-02" db="EMBL/GenBank/DDBJ databases">
        <title>STSV induces naive adaptation in Sulfolobus.</title>
        <authorList>
            <person name="Xiang X."/>
            <person name="Song M."/>
        </authorList>
    </citation>
    <scope>NUCLEOTIDE SEQUENCE [LARGE SCALE GENOMIC DNA]</scope>
    <source>
        <strain evidence="6 7">RT2</strain>
    </source>
</reference>
<organism evidence="6 7">
    <name type="scientific">Sulfolobus tengchongensis</name>
    <dbReference type="NCBI Taxonomy" id="207809"/>
    <lineage>
        <taxon>Archaea</taxon>
        <taxon>Thermoproteota</taxon>
        <taxon>Thermoprotei</taxon>
        <taxon>Sulfolobales</taxon>
        <taxon>Sulfolobaceae</taxon>
        <taxon>Sulfolobus</taxon>
    </lineage>
</organism>
<dbReference type="Gene3D" id="3.40.190.10">
    <property type="entry name" value="Periplasmic binding protein-like II"/>
    <property type="match status" value="1"/>
</dbReference>
<feature type="domain" description="Solute-binding protein family 5" evidence="5">
    <location>
        <begin position="104"/>
        <end position="466"/>
    </location>
</feature>
<keyword evidence="7" id="KW-1185">Reference proteome</keyword>
<dbReference type="PANTHER" id="PTHR30290:SF9">
    <property type="entry name" value="OLIGOPEPTIDE-BINDING PROTEIN APPA"/>
    <property type="match status" value="1"/>
</dbReference>
<dbReference type="GeneID" id="89336596"/>
<evidence type="ECO:0000313" key="6">
    <source>
        <dbReference type="EMBL" id="WWQ59345.1"/>
    </source>
</evidence>
<dbReference type="PIRSF" id="PIRSF002741">
    <property type="entry name" value="MppA"/>
    <property type="match status" value="1"/>
</dbReference>
<dbReference type="Proteomes" id="UP001432202">
    <property type="component" value="Chromosome"/>
</dbReference>
<feature type="transmembrane region" description="Helical" evidence="4">
    <location>
        <begin position="12"/>
        <end position="33"/>
    </location>
</feature>
<keyword evidence="2" id="KW-0813">Transport</keyword>
<dbReference type="InterPro" id="IPR039424">
    <property type="entry name" value="SBP_5"/>
</dbReference>
<dbReference type="GO" id="GO:0042597">
    <property type="term" value="C:periplasmic space"/>
    <property type="evidence" value="ECO:0007669"/>
    <property type="project" value="UniProtKB-ARBA"/>
</dbReference>
<dbReference type="GO" id="GO:0015833">
    <property type="term" value="P:peptide transport"/>
    <property type="evidence" value="ECO:0007669"/>
    <property type="project" value="TreeGrafter"/>
</dbReference>
<dbReference type="Pfam" id="PF00496">
    <property type="entry name" value="SBP_bac_5"/>
    <property type="match status" value="1"/>
</dbReference>
<dbReference type="SUPFAM" id="SSF53850">
    <property type="entry name" value="Periplasmic binding protein-like II"/>
    <property type="match status" value="1"/>
</dbReference>
<keyword evidence="4" id="KW-1133">Transmembrane helix</keyword>
<evidence type="ECO:0000313" key="7">
    <source>
        <dbReference type="Proteomes" id="UP001432202"/>
    </source>
</evidence>
<keyword evidence="4" id="KW-0472">Membrane</keyword>
<name>A0AAX4KWV2_9CREN</name>
<dbReference type="CDD" id="cd00995">
    <property type="entry name" value="PBP2_NikA_DppA_OppA_like"/>
    <property type="match status" value="1"/>
</dbReference>
<proteinExistence type="inferred from homology"/>
<comment type="similarity">
    <text evidence="1">Belongs to the bacterial solute-binding protein 5 family.</text>
</comment>
<evidence type="ECO:0000256" key="3">
    <source>
        <dbReference type="ARBA" id="ARBA00022729"/>
    </source>
</evidence>
<keyword evidence="4" id="KW-0812">Transmembrane</keyword>
<dbReference type="AlphaFoldDB" id="A0AAX4KWV2"/>
<dbReference type="Gene3D" id="3.90.76.10">
    <property type="entry name" value="Dipeptide-binding Protein, Domain 1"/>
    <property type="match status" value="1"/>
</dbReference>
<evidence type="ECO:0000256" key="2">
    <source>
        <dbReference type="ARBA" id="ARBA00022448"/>
    </source>
</evidence>
<dbReference type="EMBL" id="CP146016">
    <property type="protein sequence ID" value="WWQ59345.1"/>
    <property type="molecule type" value="Genomic_DNA"/>
</dbReference>
<dbReference type="Gene3D" id="3.10.105.10">
    <property type="entry name" value="Dipeptide-binding Protein, Domain 3"/>
    <property type="match status" value="1"/>
</dbReference>
<accession>A0AAX4KWV2</accession>
<dbReference type="GO" id="GO:0043190">
    <property type="term" value="C:ATP-binding cassette (ABC) transporter complex"/>
    <property type="evidence" value="ECO:0007669"/>
    <property type="project" value="InterPro"/>
</dbReference>
<dbReference type="RefSeq" id="WP_338598433.1">
    <property type="nucleotide sequence ID" value="NZ_CP146016.1"/>
</dbReference>
<evidence type="ECO:0000256" key="4">
    <source>
        <dbReference type="SAM" id="Phobius"/>
    </source>
</evidence>
<evidence type="ECO:0000256" key="1">
    <source>
        <dbReference type="ARBA" id="ARBA00005695"/>
    </source>
</evidence>
<dbReference type="InterPro" id="IPR000914">
    <property type="entry name" value="SBP_5_dom"/>
</dbReference>
<dbReference type="InterPro" id="IPR030678">
    <property type="entry name" value="Peptide/Ni-bd"/>
</dbReference>